<dbReference type="InterPro" id="IPR019734">
    <property type="entry name" value="TPR_rpt"/>
</dbReference>
<evidence type="ECO:0000313" key="3">
    <source>
        <dbReference type="Proteomes" id="UP000189274"/>
    </source>
</evidence>
<dbReference type="Proteomes" id="UP000189274">
    <property type="component" value="Unassembled WGS sequence"/>
</dbReference>
<proteinExistence type="predicted"/>
<dbReference type="SUPFAM" id="SSF48452">
    <property type="entry name" value="TPR-like"/>
    <property type="match status" value="1"/>
</dbReference>
<accession>A0A1V2LJ38</accession>
<dbReference type="CDD" id="cd24142">
    <property type="entry name" value="ACL4-like"/>
    <property type="match status" value="1"/>
</dbReference>
<comment type="caution">
    <text evidence="2">The sequence shown here is derived from an EMBL/GenBank/DDBJ whole genome shotgun (WGS) entry which is preliminary data.</text>
</comment>
<evidence type="ECO:0000256" key="1">
    <source>
        <dbReference type="PROSITE-ProRule" id="PRU00339"/>
    </source>
</evidence>
<dbReference type="PROSITE" id="PS50005">
    <property type="entry name" value="TPR"/>
    <property type="match status" value="1"/>
</dbReference>
<dbReference type="Gene3D" id="1.25.40.10">
    <property type="entry name" value="Tetratricopeptide repeat domain"/>
    <property type="match status" value="1"/>
</dbReference>
<reference evidence="3" key="1">
    <citation type="journal article" date="2017" name="Genome Announc.">
        <title>Genome sequences of Cyberlindnera fabianii 65, Pichia kudriavzevii 129, and Saccharomyces cerevisiae 131 isolated from fermented masau fruits in Zimbabwe.</title>
        <authorList>
            <person name="van Rijswijck I.M.H."/>
            <person name="Derks M.F.L."/>
            <person name="Abee T."/>
            <person name="de Ridder D."/>
            <person name="Smid E.J."/>
        </authorList>
    </citation>
    <scope>NUCLEOTIDE SEQUENCE [LARGE SCALE GENOMIC DNA]</scope>
    <source>
        <strain evidence="3">129</strain>
    </source>
</reference>
<protein>
    <submittedName>
        <fullName evidence="2">Assembly chaperone of RPL4</fullName>
    </submittedName>
</protein>
<name>A0A1V2LJ38_PICKU</name>
<dbReference type="AlphaFoldDB" id="A0A1V2LJ38"/>
<sequence length="397" mass="44383">MSENPLLGLIHRASILLPTNPEQALQDLLAYKSTYSESPLYLQTLGEAYLETSNVEDAYGVLSKACELDPIAEQGTEKFFHLGQIVGGENGVQLLEVGVARLIQQAQILQSLSTGELQANEDLDQGVQILLQAYGSEEKISEYIVSKLTQGIAAIIEIWMTDLCMEPQAESECEKWAQSLLDMCNDNPETHSVIASIRISQERIQDAIKEIEVSWDLFQKKKQTLEDIANSNENIDPDEIEMMYIELYQPLVTLAKYAVECGMFETAADISASARDINEDGVEAMYVEGFANYLDAIRIQNNVTGEDSMKIGREFEEYTLNGKVDENDPSYTPIYASRLALSAAVKSLYDEELAAQIDMELQKTIKELLEKVGGFLNKEKDVTGVNESNWEDEIQEE</sequence>
<gene>
    <name evidence="2" type="ORF">BOH78_3761</name>
</gene>
<keyword evidence="1" id="KW-0802">TPR repeat</keyword>
<evidence type="ECO:0000313" key="2">
    <source>
        <dbReference type="EMBL" id="ONH72571.1"/>
    </source>
</evidence>
<dbReference type="VEuPathDB" id="FungiDB:C5L36_0B07840"/>
<organism evidence="2 3">
    <name type="scientific">Pichia kudriavzevii</name>
    <name type="common">Yeast</name>
    <name type="synonym">Issatchenkia orientalis</name>
    <dbReference type="NCBI Taxonomy" id="4909"/>
    <lineage>
        <taxon>Eukaryota</taxon>
        <taxon>Fungi</taxon>
        <taxon>Dikarya</taxon>
        <taxon>Ascomycota</taxon>
        <taxon>Saccharomycotina</taxon>
        <taxon>Pichiomycetes</taxon>
        <taxon>Pichiales</taxon>
        <taxon>Pichiaceae</taxon>
        <taxon>Pichia</taxon>
    </lineage>
</organism>
<dbReference type="InterPro" id="IPR011990">
    <property type="entry name" value="TPR-like_helical_dom_sf"/>
</dbReference>
<dbReference type="EMBL" id="MQVM01000020">
    <property type="protein sequence ID" value="ONH72571.1"/>
    <property type="molecule type" value="Genomic_DNA"/>
</dbReference>
<feature type="repeat" description="TPR" evidence="1">
    <location>
        <begin position="39"/>
        <end position="72"/>
    </location>
</feature>